<sequence length="479" mass="55436">MIYMVKKSTDIIVSIVAALLVSVVSYYLAITYFDLSYDGQGYHQETIYLLKNGWNPVYGETKAFRSWINYYQKGNEIIQSNIYLLTDKIEAGKMINVLFIYIALVTFFIFLSTLQIKHIYKWIITFIVVFNPVVFTQVFTNYLDANWYLTLVISLSSLLTYFSNRERLGLIIFILSSVIFCSLKLTSIPVFIVIAVFAFSYHLFFHKKKMIMPFLTVLLLSGICNVHPFLTNVQHGYHILHPFAGAKKSDILNQNIPEVLLNKNRVERILVSLFSESSNGTKAILYEGLKMPFEVNKANLYISYDTRLGGFGFLFSGIIVLTLLMFLCILFIKEEKFYKKILIIVLACIVSTIIVNPASWWARLSAQIWLLPITIIIFGLLSKKKLPKLLSQLSLFIFMLNILIPGYLNFNELQNNKKIMNQFVNSVGKKTIILDLSNKSGFQQYYLKFRERNIKYKLNNITDKSHLAPFTPHVYYEIE</sequence>
<feature type="transmembrane region" description="Helical" evidence="1">
    <location>
        <begin position="12"/>
        <end position="33"/>
    </location>
</feature>
<feature type="transmembrane region" description="Helical" evidence="1">
    <location>
        <begin position="366"/>
        <end position="382"/>
    </location>
</feature>
<name>A0A4P6ZFF5_9FLAO</name>
<keyword evidence="3" id="KW-1185">Reference proteome</keyword>
<keyword evidence="1" id="KW-0472">Membrane</keyword>
<dbReference type="AlphaFoldDB" id="A0A4P6ZFF5"/>
<evidence type="ECO:0008006" key="4">
    <source>
        <dbReference type="Google" id="ProtNLM"/>
    </source>
</evidence>
<keyword evidence="1" id="KW-1133">Transmembrane helix</keyword>
<evidence type="ECO:0000313" key="3">
    <source>
        <dbReference type="Proteomes" id="UP000294419"/>
    </source>
</evidence>
<dbReference type="Proteomes" id="UP000294419">
    <property type="component" value="Chromosome"/>
</dbReference>
<accession>A0A4P6ZFF5</accession>
<evidence type="ECO:0000256" key="1">
    <source>
        <dbReference type="SAM" id="Phobius"/>
    </source>
</evidence>
<evidence type="ECO:0000313" key="2">
    <source>
        <dbReference type="EMBL" id="QBO58356.1"/>
    </source>
</evidence>
<protein>
    <recommendedName>
        <fullName evidence="4">Glycosyltransferase RgtA/B/C/D-like domain-containing protein</fullName>
    </recommendedName>
</protein>
<proteinExistence type="predicted"/>
<feature type="transmembrane region" description="Helical" evidence="1">
    <location>
        <begin position="389"/>
        <end position="408"/>
    </location>
</feature>
<gene>
    <name evidence="2" type="ORF">NBC122_01541</name>
</gene>
<dbReference type="EMBL" id="CP037954">
    <property type="protein sequence ID" value="QBO58356.1"/>
    <property type="molecule type" value="Genomic_DNA"/>
</dbReference>
<feature type="transmembrane region" description="Helical" evidence="1">
    <location>
        <begin position="311"/>
        <end position="332"/>
    </location>
</feature>
<feature type="transmembrane region" description="Helical" evidence="1">
    <location>
        <begin position="341"/>
        <end position="360"/>
    </location>
</feature>
<feature type="transmembrane region" description="Helical" evidence="1">
    <location>
        <begin position="119"/>
        <end position="139"/>
    </location>
</feature>
<keyword evidence="1" id="KW-0812">Transmembrane</keyword>
<reference evidence="2 3" key="1">
    <citation type="submission" date="2019-03" db="EMBL/GenBank/DDBJ databases">
        <authorList>
            <person name="Kim H."/>
            <person name="Yu S.-M."/>
        </authorList>
    </citation>
    <scope>NUCLEOTIDE SEQUENCE [LARGE SCALE GENOMIC DNA]</scope>
    <source>
        <strain evidence="2 3">NBC122</strain>
    </source>
</reference>
<feature type="transmembrane region" description="Helical" evidence="1">
    <location>
        <begin position="94"/>
        <end position="112"/>
    </location>
</feature>
<organism evidence="2 3">
    <name type="scientific">Chryseobacterium salivictor</name>
    <dbReference type="NCBI Taxonomy" id="2547600"/>
    <lineage>
        <taxon>Bacteria</taxon>
        <taxon>Pseudomonadati</taxon>
        <taxon>Bacteroidota</taxon>
        <taxon>Flavobacteriia</taxon>
        <taxon>Flavobacteriales</taxon>
        <taxon>Weeksellaceae</taxon>
        <taxon>Chryseobacterium group</taxon>
        <taxon>Chryseobacterium</taxon>
    </lineage>
</organism>
<feature type="transmembrane region" description="Helical" evidence="1">
    <location>
        <begin position="170"/>
        <end position="203"/>
    </location>
</feature>
<dbReference type="KEGG" id="csal:NBC122_01541"/>